<proteinExistence type="predicted"/>
<accession>A0ABR3JTK1</accession>
<organism evidence="2 3">
    <name type="scientific">Hohenbuehelia grisea</name>
    <dbReference type="NCBI Taxonomy" id="104357"/>
    <lineage>
        <taxon>Eukaryota</taxon>
        <taxon>Fungi</taxon>
        <taxon>Dikarya</taxon>
        <taxon>Basidiomycota</taxon>
        <taxon>Agaricomycotina</taxon>
        <taxon>Agaricomycetes</taxon>
        <taxon>Agaricomycetidae</taxon>
        <taxon>Agaricales</taxon>
        <taxon>Pleurotineae</taxon>
        <taxon>Pleurotaceae</taxon>
        <taxon>Hohenbuehelia</taxon>
    </lineage>
</organism>
<dbReference type="Proteomes" id="UP001556367">
    <property type="component" value="Unassembled WGS sequence"/>
</dbReference>
<protein>
    <recommendedName>
        <fullName evidence="4">Transmembrane protein</fullName>
    </recommendedName>
</protein>
<gene>
    <name evidence="2" type="ORF">HGRIS_000641</name>
</gene>
<keyword evidence="1" id="KW-0472">Membrane</keyword>
<evidence type="ECO:0000313" key="2">
    <source>
        <dbReference type="EMBL" id="KAL0958498.1"/>
    </source>
</evidence>
<keyword evidence="1" id="KW-1133">Transmembrane helix</keyword>
<comment type="caution">
    <text evidence="2">The sequence shown here is derived from an EMBL/GenBank/DDBJ whole genome shotgun (WGS) entry which is preliminary data.</text>
</comment>
<feature type="transmembrane region" description="Helical" evidence="1">
    <location>
        <begin position="42"/>
        <end position="62"/>
    </location>
</feature>
<reference evidence="3" key="1">
    <citation type="submission" date="2024-06" db="EMBL/GenBank/DDBJ databases">
        <title>Multi-omics analyses provide insights into the biosynthesis of the anticancer antibiotic pleurotin in Hohenbuehelia grisea.</title>
        <authorList>
            <person name="Weaver J.A."/>
            <person name="Alberti F."/>
        </authorList>
    </citation>
    <scope>NUCLEOTIDE SEQUENCE [LARGE SCALE GENOMIC DNA]</scope>
    <source>
        <strain evidence="3">T-177</strain>
    </source>
</reference>
<dbReference type="EMBL" id="JASNQZ010000004">
    <property type="protein sequence ID" value="KAL0958498.1"/>
    <property type="molecule type" value="Genomic_DNA"/>
</dbReference>
<keyword evidence="3" id="KW-1185">Reference proteome</keyword>
<evidence type="ECO:0008006" key="4">
    <source>
        <dbReference type="Google" id="ProtNLM"/>
    </source>
</evidence>
<keyword evidence="1" id="KW-0812">Transmembrane</keyword>
<evidence type="ECO:0000313" key="3">
    <source>
        <dbReference type="Proteomes" id="UP001556367"/>
    </source>
</evidence>
<name>A0ABR3JTK1_9AGAR</name>
<evidence type="ECO:0000256" key="1">
    <source>
        <dbReference type="SAM" id="Phobius"/>
    </source>
</evidence>
<sequence length="190" mass="20839">MVGIGAVLISVSSYSLVGQDNDHAQTVSGCHIGLSKSTGIRIAMAWEALLVYDTLLIILTIFKTYETTRRASNSALGGFWRRLWVGHGGLNILALVLRDGALYFIVMALANLANILTFYFAGSLLRGGLSTFASIISVTMMSRLMLNLHKSADVGIMSDMDRSRIDSAEMTSAYYDYDDNEMSTFDATRR</sequence>